<feature type="transmembrane region" description="Helical" evidence="1">
    <location>
        <begin position="48"/>
        <end position="67"/>
    </location>
</feature>
<organism evidence="2 3">
    <name type="scientific">Parafrankia irregularis</name>
    <dbReference type="NCBI Taxonomy" id="795642"/>
    <lineage>
        <taxon>Bacteria</taxon>
        <taxon>Bacillati</taxon>
        <taxon>Actinomycetota</taxon>
        <taxon>Actinomycetes</taxon>
        <taxon>Frankiales</taxon>
        <taxon>Frankiaceae</taxon>
        <taxon>Parafrankia</taxon>
    </lineage>
</organism>
<evidence type="ECO:0000256" key="1">
    <source>
        <dbReference type="SAM" id="Phobius"/>
    </source>
</evidence>
<keyword evidence="1" id="KW-0472">Membrane</keyword>
<proteinExistence type="predicted"/>
<keyword evidence="3" id="KW-1185">Reference proteome</keyword>
<dbReference type="AlphaFoldDB" id="A0A0S4QIG9"/>
<evidence type="ECO:0000313" key="2">
    <source>
        <dbReference type="EMBL" id="CUU55381.1"/>
    </source>
</evidence>
<feature type="transmembrane region" description="Helical" evidence="1">
    <location>
        <begin position="79"/>
        <end position="99"/>
    </location>
</feature>
<sequence length="572" mass="62011">MSAAKAGVLWQLGLGLFTALLTAQTIVFAVSADPETVWPSFLDLVEETGLVLWLTAGTFSVLLPAAADITGRGGVLADLSLGLVVAQLILGIDSLQALLRVLAGEGRQLFLARLASEDLRRAARSGRPVQVDRAHALAGYLGAVETAIDSADVAALGQRMTEVARQARDDEHAEVARWRLALLTYLIERVGRAVLYHDLTGDAARVALPHLIDGALHSSYRLTELTGTGAAPEDHVSDLEAAVTLGQVCRVIGWLQQAAHERLQERPDDVSARQVISSVAKGRLRIVQFVDPDPPGFYRQAEDPWPYGLSDPAAVLVWLWSMCEFGGSWVGSGLYVLAEVITGEKFYGNYWNDDCIFTEIERRIGADGSRPHRTEDGRAAEVVAACGGLQTVALELCATVIAGLRNARYTPPAGFEQDPTFSTDRRYLRSQITMFATYDCLPDPDSALDWLSTALSQFPTRRSLWRTVDTAVSAAGHPGTLDLHGPDARPAATTLAALCCLQMHRPDDAREFVDRLPEPLVAGALQLARFSLTTDGPAEPVMLTWSPRTADRLGDRPARRQELLGIVEAILR</sequence>
<keyword evidence="1" id="KW-1133">Transmembrane helix</keyword>
<gene>
    <name evidence="2" type="ORF">Ga0074812_10530</name>
</gene>
<accession>A0A0S4QIG9</accession>
<name>A0A0S4QIG9_9ACTN</name>
<dbReference type="Proteomes" id="UP000198802">
    <property type="component" value="Unassembled WGS sequence"/>
</dbReference>
<protein>
    <submittedName>
        <fullName evidence="2">Uncharacterized protein</fullName>
    </submittedName>
</protein>
<dbReference type="RefSeq" id="WP_242666146.1">
    <property type="nucleotide sequence ID" value="NZ_FAOZ01000005.1"/>
</dbReference>
<evidence type="ECO:0000313" key="3">
    <source>
        <dbReference type="Proteomes" id="UP000198802"/>
    </source>
</evidence>
<keyword evidence="1" id="KW-0812">Transmembrane</keyword>
<dbReference type="EMBL" id="FAOZ01000005">
    <property type="protein sequence ID" value="CUU55381.1"/>
    <property type="molecule type" value="Genomic_DNA"/>
</dbReference>
<reference evidence="3" key="1">
    <citation type="submission" date="2015-11" db="EMBL/GenBank/DDBJ databases">
        <authorList>
            <person name="Varghese N."/>
        </authorList>
    </citation>
    <scope>NUCLEOTIDE SEQUENCE [LARGE SCALE GENOMIC DNA]</scope>
    <source>
        <strain evidence="3">DSM 45899</strain>
    </source>
</reference>